<accession>A0ABX8RVI4</accession>
<dbReference type="GO" id="GO:0016787">
    <property type="term" value="F:hydrolase activity"/>
    <property type="evidence" value="ECO:0007669"/>
    <property type="project" value="UniProtKB-KW"/>
</dbReference>
<dbReference type="RefSeq" id="WP_218475177.1">
    <property type="nucleotide sequence ID" value="NZ_BAABJN010000001.1"/>
</dbReference>
<name>A0ABX8RVI4_NOCIO</name>
<keyword evidence="2" id="KW-0378">Hydrolase</keyword>
<evidence type="ECO:0000313" key="3">
    <source>
        <dbReference type="Proteomes" id="UP000694257"/>
    </source>
</evidence>
<evidence type="ECO:0000313" key="2">
    <source>
        <dbReference type="EMBL" id="QXN93281.1"/>
    </source>
</evidence>
<dbReference type="EMBL" id="CP078145">
    <property type="protein sequence ID" value="QXN93281.1"/>
    <property type="molecule type" value="Genomic_DNA"/>
</dbReference>
<dbReference type="Proteomes" id="UP000694257">
    <property type="component" value="Chromosome"/>
</dbReference>
<evidence type="ECO:0000259" key="1">
    <source>
        <dbReference type="Pfam" id="PF08386"/>
    </source>
</evidence>
<keyword evidence="3" id="KW-1185">Reference proteome</keyword>
<sequence>MLISNEKDPVTPISGARAVRTTIPNSRLITVVRKPGHLVLPQTKPKGLPGSIPGTSSCARAITVDYLVHGRLPEDTACQPS</sequence>
<dbReference type="Pfam" id="PF08386">
    <property type="entry name" value="Abhydrolase_4"/>
    <property type="match status" value="1"/>
</dbReference>
<protein>
    <submittedName>
        <fullName evidence="2">Alpha/beta hydrolase</fullName>
    </submittedName>
</protein>
<gene>
    <name evidence="2" type="ORF">KV110_09400</name>
</gene>
<dbReference type="InterPro" id="IPR013595">
    <property type="entry name" value="Pept_S33_TAP-like_C"/>
</dbReference>
<organism evidence="2 3">
    <name type="scientific">Nocardia iowensis</name>
    <dbReference type="NCBI Taxonomy" id="204891"/>
    <lineage>
        <taxon>Bacteria</taxon>
        <taxon>Bacillati</taxon>
        <taxon>Actinomycetota</taxon>
        <taxon>Actinomycetes</taxon>
        <taxon>Mycobacteriales</taxon>
        <taxon>Nocardiaceae</taxon>
        <taxon>Nocardia</taxon>
    </lineage>
</organism>
<feature type="domain" description="Peptidase S33 tripeptidyl aminopeptidase-like C-terminal" evidence="1">
    <location>
        <begin position="1"/>
        <end position="78"/>
    </location>
</feature>
<proteinExistence type="predicted"/>
<reference evidence="2 3" key="1">
    <citation type="submission" date="2021-07" db="EMBL/GenBank/DDBJ databases">
        <title>Whole Genome Sequence of Nocardia Iowensis.</title>
        <authorList>
            <person name="Lamm A."/>
            <person name="Collins-Fairclough A.M."/>
            <person name="Bunk B."/>
            <person name="Sproer C."/>
        </authorList>
    </citation>
    <scope>NUCLEOTIDE SEQUENCE [LARGE SCALE GENOMIC DNA]</scope>
    <source>
        <strain evidence="2 3">NRRL 5646</strain>
    </source>
</reference>